<comment type="similarity">
    <text evidence="1">Belongs to the enoyl-CoA hydratase/isomerase family.</text>
</comment>
<evidence type="ECO:0000313" key="3">
    <source>
        <dbReference type="EMBL" id="NYI07283.1"/>
    </source>
</evidence>
<accession>A0A852ZY29</accession>
<feature type="region of interest" description="Disordered" evidence="2">
    <location>
        <begin position="1"/>
        <end position="20"/>
    </location>
</feature>
<proteinExistence type="inferred from homology"/>
<evidence type="ECO:0000313" key="4">
    <source>
        <dbReference type="Proteomes" id="UP000567795"/>
    </source>
</evidence>
<keyword evidence="3" id="KW-0456">Lyase</keyword>
<dbReference type="SUPFAM" id="SSF52096">
    <property type="entry name" value="ClpP/crotonase"/>
    <property type="match status" value="1"/>
</dbReference>
<reference evidence="3 4" key="1">
    <citation type="submission" date="2020-07" db="EMBL/GenBank/DDBJ databases">
        <title>Sequencing the genomes of 1000 actinobacteria strains.</title>
        <authorList>
            <person name="Klenk H.-P."/>
        </authorList>
    </citation>
    <scope>NUCLEOTIDE SEQUENCE [LARGE SCALE GENOMIC DNA]</scope>
    <source>
        <strain evidence="3 4">DSM 42178</strain>
    </source>
</reference>
<dbReference type="InterPro" id="IPR014748">
    <property type="entry name" value="Enoyl-CoA_hydra_C"/>
</dbReference>
<sequence>MGRNGGAEDDAGALGGVEPNCPPVHTQVGPGGIATITLNSPANRNALSAALVTSLHEQLTEAARNEALRAVVLTHTGHVFCSGADLAEAVDGGMEEGTRRLLALLRQIAEVPRPVIARVDGAVRAGGLGIVAACDLAFATPGSSFALTEARIGLAPAVVSLTLLPRLEPRAASRFFLTGETFDGVEAEKIGLLTGCAEDLDAEMEPVLSGLKASSAQGLRETKRLLNAGLLASLRDGAEEMTRLSSRLFASDEARANMAGFLKRPRPGRRRGR</sequence>
<name>A0A852ZY29_9ACTN</name>
<organism evidence="3 4">
    <name type="scientific">Allostreptomyces psammosilenae</name>
    <dbReference type="NCBI Taxonomy" id="1892865"/>
    <lineage>
        <taxon>Bacteria</taxon>
        <taxon>Bacillati</taxon>
        <taxon>Actinomycetota</taxon>
        <taxon>Actinomycetes</taxon>
        <taxon>Kitasatosporales</taxon>
        <taxon>Streptomycetaceae</taxon>
        <taxon>Allostreptomyces</taxon>
    </lineage>
</organism>
<evidence type="ECO:0000256" key="2">
    <source>
        <dbReference type="SAM" id="MobiDB-lite"/>
    </source>
</evidence>
<keyword evidence="4" id="KW-1185">Reference proteome</keyword>
<dbReference type="NCBIfam" id="NF005879">
    <property type="entry name" value="PRK07827.1"/>
    <property type="match status" value="1"/>
</dbReference>
<dbReference type="InterPro" id="IPR051683">
    <property type="entry name" value="Enoyl-CoA_Hydratase/Isomerase"/>
</dbReference>
<dbReference type="CDD" id="cd06558">
    <property type="entry name" value="crotonase-like"/>
    <property type="match status" value="1"/>
</dbReference>
<dbReference type="Pfam" id="PF00378">
    <property type="entry name" value="ECH_1"/>
    <property type="match status" value="1"/>
</dbReference>
<dbReference type="GO" id="GO:0004300">
    <property type="term" value="F:enoyl-CoA hydratase activity"/>
    <property type="evidence" value="ECO:0007669"/>
    <property type="project" value="UniProtKB-EC"/>
</dbReference>
<comment type="caution">
    <text evidence="3">The sequence shown here is derived from an EMBL/GenBank/DDBJ whole genome shotgun (WGS) entry which is preliminary data.</text>
</comment>
<dbReference type="Gene3D" id="1.10.12.10">
    <property type="entry name" value="Lyase 2-enoyl-coa Hydratase, Chain A, domain 2"/>
    <property type="match status" value="1"/>
</dbReference>
<dbReference type="PANTHER" id="PTHR42964:SF1">
    <property type="entry name" value="POLYKETIDE BIOSYNTHESIS ENOYL-COA HYDRATASE PKSH-RELATED"/>
    <property type="match status" value="1"/>
</dbReference>
<dbReference type="EC" id="4.2.1.17" evidence="3"/>
<dbReference type="InterPro" id="IPR001753">
    <property type="entry name" value="Enoyl-CoA_hydra/iso"/>
</dbReference>
<dbReference type="InterPro" id="IPR029045">
    <property type="entry name" value="ClpP/crotonase-like_dom_sf"/>
</dbReference>
<dbReference type="AlphaFoldDB" id="A0A852ZY29"/>
<dbReference type="PANTHER" id="PTHR42964">
    <property type="entry name" value="ENOYL-COA HYDRATASE"/>
    <property type="match status" value="1"/>
</dbReference>
<dbReference type="RefSeq" id="WP_179815727.1">
    <property type="nucleotide sequence ID" value="NZ_JACBZD010000001.1"/>
</dbReference>
<evidence type="ECO:0000256" key="1">
    <source>
        <dbReference type="ARBA" id="ARBA00005254"/>
    </source>
</evidence>
<gene>
    <name evidence="3" type="ORF">FHU37_004226</name>
</gene>
<protein>
    <submittedName>
        <fullName evidence="3">Enoyl-CoA hydratase</fullName>
        <ecNumber evidence="3">4.2.1.17</ecNumber>
    </submittedName>
</protein>
<dbReference type="Proteomes" id="UP000567795">
    <property type="component" value="Unassembled WGS sequence"/>
</dbReference>
<dbReference type="Gene3D" id="3.90.226.10">
    <property type="entry name" value="2-enoyl-CoA Hydratase, Chain A, domain 1"/>
    <property type="match status" value="1"/>
</dbReference>
<dbReference type="EMBL" id="JACBZD010000001">
    <property type="protein sequence ID" value="NYI07283.1"/>
    <property type="molecule type" value="Genomic_DNA"/>
</dbReference>